<dbReference type="InterPro" id="IPR016082">
    <property type="entry name" value="Ribosomal_uL30_ferredoxin-like"/>
</dbReference>
<feature type="compositionally biased region" description="Basic residues" evidence="4">
    <location>
        <begin position="1"/>
        <end position="17"/>
    </location>
</feature>
<dbReference type="Proteomes" id="UP001149090">
    <property type="component" value="Unassembled WGS sequence"/>
</dbReference>
<evidence type="ECO:0000256" key="3">
    <source>
        <dbReference type="ARBA" id="ARBA00023274"/>
    </source>
</evidence>
<dbReference type="GO" id="GO:0000463">
    <property type="term" value="P:maturation of LSU-rRNA from tricistronic rRNA transcript (SSU-rRNA, 5.8S rRNA, LSU-rRNA)"/>
    <property type="evidence" value="ECO:0007669"/>
    <property type="project" value="TreeGrafter"/>
</dbReference>
<dbReference type="InterPro" id="IPR035808">
    <property type="entry name" value="Ribosomal_uL30_euk_arc"/>
</dbReference>
<dbReference type="PANTHER" id="PTHR11524:SF16">
    <property type="entry name" value="LARGE RIBOSOMAL SUBUNIT PROTEIN UL30"/>
    <property type="match status" value="1"/>
</dbReference>
<evidence type="ECO:0000256" key="2">
    <source>
        <dbReference type="ARBA" id="ARBA00022980"/>
    </source>
</evidence>
<sequence>MEKQTQKPKKSSRKKPNKNTVFFLRRKSFSQVQESKENRRSQRMRNRRLTRQKIFRSIKPDYLINQEERKRLSILKMEHKAKSIDPKKMEKEAENSKLIFAILVKENKDLGEKVKEILTLFRLNKLYEGVFLRSTPTTLSLLELIRPYIIWGYPSYKNIRDLIFKRGYTIVDSERTALTSNKIISDKLGTFDIICLEDLVHEIFSVGPHFNQANKFLLPFRLSSPSPKMKIISRVLKETENLNGYQKEKINEILLKMN</sequence>
<evidence type="ECO:0000313" key="6">
    <source>
        <dbReference type="EMBL" id="KAJ5079845.1"/>
    </source>
</evidence>
<evidence type="ECO:0000256" key="4">
    <source>
        <dbReference type="SAM" id="MobiDB-lite"/>
    </source>
</evidence>
<keyword evidence="7" id="KW-1185">Reference proteome</keyword>
<protein>
    <submittedName>
        <fullName evidence="6">60S ribosomal protein L7</fullName>
    </submittedName>
</protein>
<feature type="domain" description="Large ribosomal subunit protein uL30-like ferredoxin-like fold" evidence="5">
    <location>
        <begin position="99"/>
        <end position="149"/>
    </location>
</feature>
<comment type="similarity">
    <text evidence="1">Belongs to the universal ribosomal protein uL30 family.</text>
</comment>
<dbReference type="Gene3D" id="3.30.1390.20">
    <property type="entry name" value="Ribosomal protein L30, ferredoxin-like fold domain"/>
    <property type="match status" value="1"/>
</dbReference>
<dbReference type="CDD" id="cd01657">
    <property type="entry name" value="Ribosomal_L7_archeal_euk"/>
    <property type="match status" value="1"/>
</dbReference>
<dbReference type="OMA" id="IEEHMGK"/>
<dbReference type="InterPro" id="IPR036919">
    <property type="entry name" value="Ribo_uL30_ferredoxin-like_sf"/>
</dbReference>
<dbReference type="EMBL" id="JAPDFW010000022">
    <property type="protein sequence ID" value="KAJ5079845.1"/>
    <property type="molecule type" value="Genomic_DNA"/>
</dbReference>
<reference evidence="6" key="1">
    <citation type="submission" date="2022-10" db="EMBL/GenBank/DDBJ databases">
        <title>Novel sulphate-reducing endosymbionts in the free-living metamonad Anaeramoeba.</title>
        <authorList>
            <person name="Jerlstrom-Hultqvist J."/>
            <person name="Cepicka I."/>
            <person name="Gallot-Lavallee L."/>
            <person name="Salas-Leiva D."/>
            <person name="Curtis B.A."/>
            <person name="Zahonova K."/>
            <person name="Pipaliya S."/>
            <person name="Dacks J."/>
            <person name="Roger A.J."/>
        </authorList>
    </citation>
    <scope>NUCLEOTIDE SEQUENCE</scope>
    <source>
        <strain evidence="6">BMAN</strain>
    </source>
</reference>
<evidence type="ECO:0000256" key="1">
    <source>
        <dbReference type="ARBA" id="ARBA00007594"/>
    </source>
</evidence>
<feature type="region of interest" description="Disordered" evidence="4">
    <location>
        <begin position="1"/>
        <end position="50"/>
    </location>
</feature>
<dbReference type="Pfam" id="PF00327">
    <property type="entry name" value="Ribosomal_L30"/>
    <property type="match status" value="1"/>
</dbReference>
<dbReference type="SUPFAM" id="SSF55129">
    <property type="entry name" value="Ribosomal protein L30p/L7e"/>
    <property type="match status" value="1"/>
</dbReference>
<dbReference type="AlphaFoldDB" id="A0A9Q0LXU0"/>
<keyword evidence="2 6" id="KW-0689">Ribosomal protein</keyword>
<evidence type="ECO:0000313" key="7">
    <source>
        <dbReference type="Proteomes" id="UP001149090"/>
    </source>
</evidence>
<dbReference type="GO" id="GO:0003723">
    <property type="term" value="F:RNA binding"/>
    <property type="evidence" value="ECO:0007669"/>
    <property type="project" value="TreeGrafter"/>
</dbReference>
<name>A0A9Q0LXU0_ANAIG</name>
<proteinExistence type="inferred from homology"/>
<evidence type="ECO:0000259" key="5">
    <source>
        <dbReference type="Pfam" id="PF00327"/>
    </source>
</evidence>
<gene>
    <name evidence="6" type="ORF">M0811_04158</name>
</gene>
<dbReference type="PANTHER" id="PTHR11524">
    <property type="entry name" value="60S RIBOSOMAL PROTEIN L7"/>
    <property type="match status" value="1"/>
</dbReference>
<dbReference type="InterPro" id="IPR039699">
    <property type="entry name" value="Ribosomal_uL30"/>
</dbReference>
<dbReference type="OrthoDB" id="28644at2759"/>
<feature type="compositionally biased region" description="Basic residues" evidence="4">
    <location>
        <begin position="41"/>
        <end position="50"/>
    </location>
</feature>
<dbReference type="GO" id="GO:0022625">
    <property type="term" value="C:cytosolic large ribosomal subunit"/>
    <property type="evidence" value="ECO:0007669"/>
    <property type="project" value="TreeGrafter"/>
</dbReference>
<comment type="caution">
    <text evidence="6">The sequence shown here is derived from an EMBL/GenBank/DDBJ whole genome shotgun (WGS) entry which is preliminary data.</text>
</comment>
<accession>A0A9Q0LXU0</accession>
<keyword evidence="3" id="KW-0687">Ribonucleoprotein</keyword>
<organism evidence="6 7">
    <name type="scientific">Anaeramoeba ignava</name>
    <name type="common">Anaerobic marine amoeba</name>
    <dbReference type="NCBI Taxonomy" id="1746090"/>
    <lineage>
        <taxon>Eukaryota</taxon>
        <taxon>Metamonada</taxon>
        <taxon>Anaeramoebidae</taxon>
        <taxon>Anaeramoeba</taxon>
    </lineage>
</organism>
<dbReference type="GO" id="GO:0003735">
    <property type="term" value="F:structural constituent of ribosome"/>
    <property type="evidence" value="ECO:0007669"/>
    <property type="project" value="TreeGrafter"/>
</dbReference>